<reference evidence="3 4" key="1">
    <citation type="submission" date="2020-08" db="EMBL/GenBank/DDBJ databases">
        <title>Genomic Encyclopedia of Type Strains, Phase IV (KMG-IV): sequencing the most valuable type-strain genomes for metagenomic binning, comparative biology and taxonomic classification.</title>
        <authorList>
            <person name="Goeker M."/>
        </authorList>
    </citation>
    <scope>NUCLEOTIDE SEQUENCE [LARGE SCALE GENOMIC DNA]</scope>
    <source>
        <strain evidence="3 4">DSM 101791</strain>
    </source>
</reference>
<dbReference type="InterPro" id="IPR014729">
    <property type="entry name" value="Rossmann-like_a/b/a_fold"/>
</dbReference>
<dbReference type="Pfam" id="PF00582">
    <property type="entry name" value="Usp"/>
    <property type="match status" value="1"/>
</dbReference>
<accession>A0A7W8GFS3</accession>
<dbReference type="Proteomes" id="UP000525389">
    <property type="component" value="Unassembled WGS sequence"/>
</dbReference>
<dbReference type="InterPro" id="IPR006016">
    <property type="entry name" value="UspA"/>
</dbReference>
<evidence type="ECO:0000256" key="1">
    <source>
        <dbReference type="ARBA" id="ARBA00008791"/>
    </source>
</evidence>
<proteinExistence type="inferred from homology"/>
<comment type="caution">
    <text evidence="3">The sequence shown here is derived from an EMBL/GenBank/DDBJ whole genome shotgun (WGS) entry which is preliminary data.</text>
</comment>
<dbReference type="InterPro" id="IPR006015">
    <property type="entry name" value="Universal_stress_UspA"/>
</dbReference>
<dbReference type="PRINTS" id="PR01438">
    <property type="entry name" value="UNVRSLSTRESS"/>
</dbReference>
<keyword evidence="4" id="KW-1185">Reference proteome</keyword>
<dbReference type="Gene3D" id="3.40.50.620">
    <property type="entry name" value="HUPs"/>
    <property type="match status" value="1"/>
</dbReference>
<dbReference type="AlphaFoldDB" id="A0A7W8GFS3"/>
<dbReference type="CDD" id="cd00293">
    <property type="entry name" value="USP-like"/>
    <property type="match status" value="1"/>
</dbReference>
<name>A0A7W8GFS3_9DEIO</name>
<gene>
    <name evidence="3" type="ORF">HNQ09_002208</name>
</gene>
<organism evidence="3 4">
    <name type="scientific">Deinococcus budaensis</name>
    <dbReference type="NCBI Taxonomy" id="1665626"/>
    <lineage>
        <taxon>Bacteria</taxon>
        <taxon>Thermotogati</taxon>
        <taxon>Deinococcota</taxon>
        <taxon>Deinococci</taxon>
        <taxon>Deinococcales</taxon>
        <taxon>Deinococcaceae</taxon>
        <taxon>Deinococcus</taxon>
    </lineage>
</organism>
<sequence>MPLRILVPLETLEASQPALEAAREFFPDAALHLLHVVIPGEVPLRTAAFPAGPGEEAEAQVDRSLQARLEALGSGETLQVGDPAAEILERARSGAFDLIVLSPSGKRGLQRFLLGSVAQRVIRESPIPVMSVRRLRGGETR</sequence>
<feature type="domain" description="UspA" evidence="2">
    <location>
        <begin position="4"/>
        <end position="133"/>
    </location>
</feature>
<dbReference type="SUPFAM" id="SSF52402">
    <property type="entry name" value="Adenine nucleotide alpha hydrolases-like"/>
    <property type="match status" value="1"/>
</dbReference>
<dbReference type="PANTHER" id="PTHR46268:SF6">
    <property type="entry name" value="UNIVERSAL STRESS PROTEIN UP12"/>
    <property type="match status" value="1"/>
</dbReference>
<dbReference type="EMBL" id="JACHFN010000007">
    <property type="protein sequence ID" value="MBB5234765.1"/>
    <property type="molecule type" value="Genomic_DNA"/>
</dbReference>
<evidence type="ECO:0000313" key="3">
    <source>
        <dbReference type="EMBL" id="MBB5234765.1"/>
    </source>
</evidence>
<dbReference type="RefSeq" id="WP_184029022.1">
    <property type="nucleotide sequence ID" value="NZ_JACHFN010000007.1"/>
</dbReference>
<dbReference type="PANTHER" id="PTHR46268">
    <property type="entry name" value="STRESS RESPONSE PROTEIN NHAX"/>
    <property type="match status" value="1"/>
</dbReference>
<evidence type="ECO:0000259" key="2">
    <source>
        <dbReference type="Pfam" id="PF00582"/>
    </source>
</evidence>
<evidence type="ECO:0000313" key="4">
    <source>
        <dbReference type="Proteomes" id="UP000525389"/>
    </source>
</evidence>
<protein>
    <submittedName>
        <fullName evidence="3">Nucleotide-binding universal stress UspA family protein</fullName>
    </submittedName>
</protein>
<comment type="similarity">
    <text evidence="1">Belongs to the universal stress protein A family.</text>
</comment>